<organism evidence="3 4">
    <name type="scientific">Myriangium duriaei CBS 260.36</name>
    <dbReference type="NCBI Taxonomy" id="1168546"/>
    <lineage>
        <taxon>Eukaryota</taxon>
        <taxon>Fungi</taxon>
        <taxon>Dikarya</taxon>
        <taxon>Ascomycota</taxon>
        <taxon>Pezizomycotina</taxon>
        <taxon>Dothideomycetes</taxon>
        <taxon>Dothideomycetidae</taxon>
        <taxon>Myriangiales</taxon>
        <taxon>Myriangiaceae</taxon>
        <taxon>Myriangium</taxon>
    </lineage>
</organism>
<feature type="region of interest" description="Disordered" evidence="1">
    <location>
        <begin position="119"/>
        <end position="149"/>
    </location>
</feature>
<dbReference type="AlphaFoldDB" id="A0A9P4J2Q3"/>
<dbReference type="OrthoDB" id="10666079at2759"/>
<keyword evidence="4" id="KW-1185">Reference proteome</keyword>
<name>A0A9P4J2Q3_9PEZI</name>
<evidence type="ECO:0000256" key="1">
    <source>
        <dbReference type="SAM" id="MobiDB-lite"/>
    </source>
</evidence>
<dbReference type="EMBL" id="ML996084">
    <property type="protein sequence ID" value="KAF2154373.1"/>
    <property type="molecule type" value="Genomic_DNA"/>
</dbReference>
<dbReference type="Proteomes" id="UP000799439">
    <property type="component" value="Unassembled WGS sequence"/>
</dbReference>
<feature type="signal peptide" evidence="2">
    <location>
        <begin position="1"/>
        <end position="15"/>
    </location>
</feature>
<evidence type="ECO:0000313" key="3">
    <source>
        <dbReference type="EMBL" id="KAF2154373.1"/>
    </source>
</evidence>
<gene>
    <name evidence="3" type="ORF">K461DRAFT_128483</name>
</gene>
<comment type="caution">
    <text evidence="3">The sequence shown here is derived from an EMBL/GenBank/DDBJ whole genome shotgun (WGS) entry which is preliminary data.</text>
</comment>
<feature type="region of interest" description="Disordered" evidence="1">
    <location>
        <begin position="164"/>
        <end position="193"/>
    </location>
</feature>
<feature type="chain" id="PRO_5040495285" evidence="2">
    <location>
        <begin position="16"/>
        <end position="219"/>
    </location>
</feature>
<proteinExistence type="predicted"/>
<accession>A0A9P4J2Q3</accession>
<protein>
    <submittedName>
        <fullName evidence="3">Uncharacterized protein</fullName>
    </submittedName>
</protein>
<evidence type="ECO:0000313" key="4">
    <source>
        <dbReference type="Proteomes" id="UP000799439"/>
    </source>
</evidence>
<evidence type="ECO:0000256" key="2">
    <source>
        <dbReference type="SAM" id="SignalP"/>
    </source>
</evidence>
<sequence>MHPLHLLLLFSTTLALPNQQPLNLPTLRLPSPSPSSKACTTRCLLPATSCSTSCYVPHPTTTPTPFEPATRHSREPFPARPASISELIPAHPLTRSTPGPDYIVEHWVDEMELQKAVPDPVGAYGRNDQRNVDDHRTREGRTREGRVKAPSEYEFEVELELGERTDRRGENGRKGLVDGSEGNMANGNKKVTTKDAPCGMLGVMEMLIWLLTGRTQKKH</sequence>
<keyword evidence="2" id="KW-0732">Signal</keyword>
<reference evidence="3" key="1">
    <citation type="journal article" date="2020" name="Stud. Mycol.">
        <title>101 Dothideomycetes genomes: a test case for predicting lifestyles and emergence of pathogens.</title>
        <authorList>
            <person name="Haridas S."/>
            <person name="Albert R."/>
            <person name="Binder M."/>
            <person name="Bloem J."/>
            <person name="Labutti K."/>
            <person name="Salamov A."/>
            <person name="Andreopoulos B."/>
            <person name="Baker S."/>
            <person name="Barry K."/>
            <person name="Bills G."/>
            <person name="Bluhm B."/>
            <person name="Cannon C."/>
            <person name="Castanera R."/>
            <person name="Culley D."/>
            <person name="Daum C."/>
            <person name="Ezra D."/>
            <person name="Gonzalez J."/>
            <person name="Henrissat B."/>
            <person name="Kuo A."/>
            <person name="Liang C."/>
            <person name="Lipzen A."/>
            <person name="Lutzoni F."/>
            <person name="Magnuson J."/>
            <person name="Mondo S."/>
            <person name="Nolan M."/>
            <person name="Ohm R."/>
            <person name="Pangilinan J."/>
            <person name="Park H.-J."/>
            <person name="Ramirez L."/>
            <person name="Alfaro M."/>
            <person name="Sun H."/>
            <person name="Tritt A."/>
            <person name="Yoshinaga Y."/>
            <person name="Zwiers L.-H."/>
            <person name="Turgeon B."/>
            <person name="Goodwin S."/>
            <person name="Spatafora J."/>
            <person name="Crous P."/>
            <person name="Grigoriev I."/>
        </authorList>
    </citation>
    <scope>NUCLEOTIDE SEQUENCE</scope>
    <source>
        <strain evidence="3">CBS 260.36</strain>
    </source>
</reference>
<feature type="compositionally biased region" description="Basic and acidic residues" evidence="1">
    <location>
        <begin position="127"/>
        <end position="149"/>
    </location>
</feature>
<feature type="compositionally biased region" description="Basic and acidic residues" evidence="1">
    <location>
        <begin position="164"/>
        <end position="176"/>
    </location>
</feature>